<accession>A0AAD5UAW0</accession>
<dbReference type="AlphaFoldDB" id="A0AAD5UAW0"/>
<keyword evidence="1" id="KW-1133">Transmembrane helix</keyword>
<feature type="transmembrane region" description="Helical" evidence="1">
    <location>
        <begin position="208"/>
        <end position="227"/>
    </location>
</feature>
<keyword evidence="1" id="KW-0472">Membrane</keyword>
<protein>
    <submittedName>
        <fullName evidence="2">Uncharacterized protein</fullName>
    </submittedName>
</protein>
<evidence type="ECO:0000256" key="1">
    <source>
        <dbReference type="SAM" id="Phobius"/>
    </source>
</evidence>
<dbReference type="EMBL" id="JADGKB010000153">
    <property type="protein sequence ID" value="KAJ3252130.1"/>
    <property type="molecule type" value="Genomic_DNA"/>
</dbReference>
<organism evidence="2 3">
    <name type="scientific">Boothiomyces macroporosus</name>
    <dbReference type="NCBI Taxonomy" id="261099"/>
    <lineage>
        <taxon>Eukaryota</taxon>
        <taxon>Fungi</taxon>
        <taxon>Fungi incertae sedis</taxon>
        <taxon>Chytridiomycota</taxon>
        <taxon>Chytridiomycota incertae sedis</taxon>
        <taxon>Chytridiomycetes</taxon>
        <taxon>Rhizophydiales</taxon>
        <taxon>Terramycetaceae</taxon>
        <taxon>Boothiomyces</taxon>
    </lineage>
</organism>
<reference evidence="2" key="1">
    <citation type="submission" date="2020-05" db="EMBL/GenBank/DDBJ databases">
        <title>Phylogenomic resolution of chytrid fungi.</title>
        <authorList>
            <person name="Stajich J.E."/>
            <person name="Amses K."/>
            <person name="Simmons R."/>
            <person name="Seto K."/>
            <person name="Myers J."/>
            <person name="Bonds A."/>
            <person name="Quandt C.A."/>
            <person name="Barry K."/>
            <person name="Liu P."/>
            <person name="Grigoriev I."/>
            <person name="Longcore J.E."/>
            <person name="James T.Y."/>
        </authorList>
    </citation>
    <scope>NUCLEOTIDE SEQUENCE</scope>
    <source>
        <strain evidence="2">PLAUS21</strain>
    </source>
</reference>
<name>A0AAD5UAW0_9FUNG</name>
<feature type="transmembrane region" description="Helical" evidence="1">
    <location>
        <begin position="166"/>
        <end position="187"/>
    </location>
</feature>
<feature type="transmembrane region" description="Helical" evidence="1">
    <location>
        <begin position="130"/>
        <end position="154"/>
    </location>
</feature>
<sequence>MDSSSSNSHLYPRQSTQSGLFADNTAYDRVAEFVLALLLAGDLLTLVASSKRASRFSAFGYFVGLHTYYFLVMLIHLHVFSTSINDTLGVTASLFWWTFATLIAYNEFAQFAAIMKAVRPNHRLIAEIPRVIVILGIFLCGLLLFLGYLSVYVSEPPIIDNLTLTNLIQCTVCIPRLFSTFWVLYVVRDIAMFSDGVIRKLGKGYVRISGIQILNSLVGLILLTPLLSNDARFISLISSVVEILLHYAICSMLAADLSDENTKPQSSAIVQLL</sequence>
<keyword evidence="1" id="KW-0812">Transmembrane</keyword>
<feature type="transmembrane region" description="Helical" evidence="1">
    <location>
        <begin position="94"/>
        <end position="118"/>
    </location>
</feature>
<feature type="transmembrane region" description="Helical" evidence="1">
    <location>
        <begin position="233"/>
        <end position="255"/>
    </location>
</feature>
<feature type="transmembrane region" description="Helical" evidence="1">
    <location>
        <begin position="59"/>
        <end position="79"/>
    </location>
</feature>
<feature type="transmembrane region" description="Helical" evidence="1">
    <location>
        <begin position="30"/>
        <end position="47"/>
    </location>
</feature>
<keyword evidence="3" id="KW-1185">Reference proteome</keyword>
<dbReference type="Proteomes" id="UP001210925">
    <property type="component" value="Unassembled WGS sequence"/>
</dbReference>
<evidence type="ECO:0000313" key="3">
    <source>
        <dbReference type="Proteomes" id="UP001210925"/>
    </source>
</evidence>
<comment type="caution">
    <text evidence="2">The sequence shown here is derived from an EMBL/GenBank/DDBJ whole genome shotgun (WGS) entry which is preliminary data.</text>
</comment>
<evidence type="ECO:0000313" key="2">
    <source>
        <dbReference type="EMBL" id="KAJ3252130.1"/>
    </source>
</evidence>
<gene>
    <name evidence="2" type="ORF">HK103_001827</name>
</gene>
<proteinExistence type="predicted"/>